<organism evidence="11 12">
    <name type="scientific">Paenibacillus algorifonticola</name>
    <dbReference type="NCBI Taxonomy" id="684063"/>
    <lineage>
        <taxon>Bacteria</taxon>
        <taxon>Bacillati</taxon>
        <taxon>Bacillota</taxon>
        <taxon>Bacilli</taxon>
        <taxon>Bacillales</taxon>
        <taxon>Paenibacillaceae</taxon>
        <taxon>Paenibacillus</taxon>
    </lineage>
</organism>
<evidence type="ECO:0000256" key="5">
    <source>
        <dbReference type="ARBA" id="ARBA00023015"/>
    </source>
</evidence>
<evidence type="ECO:0000256" key="6">
    <source>
        <dbReference type="ARBA" id="ARBA00023125"/>
    </source>
</evidence>
<dbReference type="PROSITE" id="PS50983">
    <property type="entry name" value="FE_B12_PBP"/>
    <property type="match status" value="1"/>
</dbReference>
<feature type="compositionally biased region" description="Polar residues" evidence="8">
    <location>
        <begin position="364"/>
        <end position="376"/>
    </location>
</feature>
<dbReference type="PROSITE" id="PS01124">
    <property type="entry name" value="HTH_ARAC_FAMILY_2"/>
    <property type="match status" value="1"/>
</dbReference>
<dbReference type="GO" id="GO:0003700">
    <property type="term" value="F:DNA-binding transcription factor activity"/>
    <property type="evidence" value="ECO:0007669"/>
    <property type="project" value="InterPro"/>
</dbReference>
<dbReference type="InterPro" id="IPR002491">
    <property type="entry name" value="ABC_transptr_periplasmic_BD"/>
</dbReference>
<reference evidence="12" key="1">
    <citation type="submission" date="2016-10" db="EMBL/GenBank/DDBJ databases">
        <authorList>
            <person name="Varghese N."/>
            <person name="Submissions S."/>
        </authorList>
    </citation>
    <scope>NUCLEOTIDE SEQUENCE [LARGE SCALE GENOMIC DNA]</scope>
    <source>
        <strain evidence="12">CGMCC 1.10223</strain>
    </source>
</reference>
<feature type="region of interest" description="Disordered" evidence="8">
    <location>
        <begin position="356"/>
        <end position="382"/>
    </location>
</feature>
<keyword evidence="3" id="KW-0813">Transport</keyword>
<dbReference type="InterPro" id="IPR051313">
    <property type="entry name" value="Bact_iron-sidero_bind"/>
</dbReference>
<dbReference type="Proteomes" id="UP000183410">
    <property type="component" value="Unassembled WGS sequence"/>
</dbReference>
<dbReference type="GO" id="GO:0043565">
    <property type="term" value="F:sequence-specific DNA binding"/>
    <property type="evidence" value="ECO:0007669"/>
    <property type="project" value="InterPro"/>
</dbReference>
<keyword evidence="4" id="KW-0732">Signal</keyword>
<evidence type="ECO:0000256" key="1">
    <source>
        <dbReference type="ARBA" id="ARBA00004196"/>
    </source>
</evidence>
<keyword evidence="7" id="KW-0804">Transcription</keyword>
<dbReference type="Gene3D" id="1.10.10.60">
    <property type="entry name" value="Homeodomain-like"/>
    <property type="match status" value="2"/>
</dbReference>
<dbReference type="InterPro" id="IPR020449">
    <property type="entry name" value="Tscrpt_reg_AraC-type_HTH"/>
</dbReference>
<feature type="domain" description="Fe/B12 periplasmic-binding" evidence="10">
    <location>
        <begin position="402"/>
        <end position="658"/>
    </location>
</feature>
<dbReference type="PANTHER" id="PTHR30532">
    <property type="entry name" value="IRON III DICITRATE-BINDING PERIPLASMIC PROTEIN"/>
    <property type="match status" value="1"/>
</dbReference>
<dbReference type="PANTHER" id="PTHR30532:SF1">
    <property type="entry name" value="IRON(3+)-HYDROXAMATE-BINDING PROTEIN FHUD"/>
    <property type="match status" value="1"/>
</dbReference>
<evidence type="ECO:0000256" key="8">
    <source>
        <dbReference type="SAM" id="MobiDB-lite"/>
    </source>
</evidence>
<dbReference type="Gene3D" id="3.40.50.1980">
    <property type="entry name" value="Nitrogenase molybdenum iron protein domain"/>
    <property type="match status" value="2"/>
</dbReference>
<evidence type="ECO:0000313" key="11">
    <source>
        <dbReference type="EMBL" id="SFF33819.1"/>
    </source>
</evidence>
<dbReference type="SUPFAM" id="SSF53807">
    <property type="entry name" value="Helical backbone' metal receptor"/>
    <property type="match status" value="1"/>
</dbReference>
<dbReference type="InterPro" id="IPR018062">
    <property type="entry name" value="HTH_AraC-typ_CS"/>
</dbReference>
<comment type="subcellular location">
    <subcellularLocation>
        <location evidence="1">Cell envelope</location>
    </subcellularLocation>
</comment>
<keyword evidence="6" id="KW-0238">DNA-binding</keyword>
<evidence type="ECO:0000256" key="7">
    <source>
        <dbReference type="ARBA" id="ARBA00023163"/>
    </source>
</evidence>
<dbReference type="AlphaFoldDB" id="A0A1I2HV47"/>
<dbReference type="PRINTS" id="PR00032">
    <property type="entry name" value="HTHARAC"/>
</dbReference>
<proteinExistence type="inferred from homology"/>
<keyword evidence="12" id="KW-1185">Reference proteome</keyword>
<dbReference type="Pfam" id="PF12833">
    <property type="entry name" value="HTH_18"/>
    <property type="match status" value="1"/>
</dbReference>
<sequence>MNLNDHIRLWNQASLKVLDIRHAALELGEELRSYQLPASAFLFSMRGRARIRLDGMEHRAESCYLCHAGKGTFLDIDDIAEPFEYYFIFYKATLSLPARQELVQLLERSKPFHVQYGFAPLHHAALYLKIVRMKQEWKQAGTLEKLRTKSLFYQLICELLGQLHDQEIATIVPDVAAQAIRYLDEYYAEPVTLEMLSELLQCSPRQLQRLFKARYQAGPIDYLIQVRMQKAQELLLGTDAALKDISAAVGYPDSYYFSRIFKKHVGISPSSFKMAGRQAEASRHYPFALSRYAIAARKGHPYSGKGSDENHYQYQYRGARTMYSNRSFKAGWTVSLLLSLTLLLAACSGATGANTNAGGGASAPSNSITASPTVSDAGTKAGAPRTIKHMKGELKLEQTPQRIAVLDTQFMDQLIALGEQPSGSVVTESENLQFPTYMAGKLVDVAALGTLDEPNLEAIVALEPDIIIGTEFHDKIYDQLVKIAPTLIFERNEDWQITLKTFGSIMDKELEAQQVLDQYNSKVAGLKAKLSEKYKDQTFALLRPRDNIIRLHTTSHRTAALLYNDLGLTPPSMAVDADNSSASLALEKLPELEADYLFVLEDKNNLELTKEFESSAIWKNLKAVKDGHVYKEDTNLWIAYYGPVAINLVLDHIDEALN</sequence>
<dbReference type="EMBL" id="FONN01000027">
    <property type="protein sequence ID" value="SFF33819.1"/>
    <property type="molecule type" value="Genomic_DNA"/>
</dbReference>
<dbReference type="PROSITE" id="PS00041">
    <property type="entry name" value="HTH_ARAC_FAMILY_1"/>
    <property type="match status" value="1"/>
</dbReference>
<protein>
    <submittedName>
        <fullName evidence="11">Iron complex transport system substrate-binding protein</fullName>
    </submittedName>
</protein>
<evidence type="ECO:0000313" key="12">
    <source>
        <dbReference type="Proteomes" id="UP000183410"/>
    </source>
</evidence>
<dbReference type="InterPro" id="IPR009057">
    <property type="entry name" value="Homeodomain-like_sf"/>
</dbReference>
<name>A0A1I2HV47_9BACL</name>
<accession>A0A1I2HV47</accession>
<dbReference type="InterPro" id="IPR018060">
    <property type="entry name" value="HTH_AraC"/>
</dbReference>
<evidence type="ECO:0000256" key="3">
    <source>
        <dbReference type="ARBA" id="ARBA00022448"/>
    </source>
</evidence>
<dbReference type="RefSeq" id="WP_046234052.1">
    <property type="nucleotide sequence ID" value="NZ_FONN01000027.1"/>
</dbReference>
<evidence type="ECO:0000256" key="4">
    <source>
        <dbReference type="ARBA" id="ARBA00022729"/>
    </source>
</evidence>
<dbReference type="SUPFAM" id="SSF46689">
    <property type="entry name" value="Homeodomain-like"/>
    <property type="match status" value="2"/>
</dbReference>
<dbReference type="GO" id="GO:1901678">
    <property type="term" value="P:iron coordination entity transport"/>
    <property type="evidence" value="ECO:0007669"/>
    <property type="project" value="UniProtKB-ARBA"/>
</dbReference>
<dbReference type="OrthoDB" id="152124at2"/>
<dbReference type="GO" id="GO:0030288">
    <property type="term" value="C:outer membrane-bounded periplasmic space"/>
    <property type="evidence" value="ECO:0007669"/>
    <property type="project" value="TreeGrafter"/>
</dbReference>
<evidence type="ECO:0000259" key="10">
    <source>
        <dbReference type="PROSITE" id="PS50983"/>
    </source>
</evidence>
<evidence type="ECO:0000256" key="2">
    <source>
        <dbReference type="ARBA" id="ARBA00008814"/>
    </source>
</evidence>
<dbReference type="Pfam" id="PF01497">
    <property type="entry name" value="Peripla_BP_2"/>
    <property type="match status" value="1"/>
</dbReference>
<dbReference type="SMART" id="SM00342">
    <property type="entry name" value="HTH_ARAC"/>
    <property type="match status" value="1"/>
</dbReference>
<gene>
    <name evidence="11" type="ORF">SAMN04487969_12748</name>
</gene>
<keyword evidence="5" id="KW-0805">Transcription regulation</keyword>
<feature type="domain" description="HTH araC/xylS-type" evidence="9">
    <location>
        <begin position="177"/>
        <end position="275"/>
    </location>
</feature>
<comment type="similarity">
    <text evidence="2">Belongs to the bacterial solute-binding protein 8 family.</text>
</comment>
<evidence type="ECO:0000259" key="9">
    <source>
        <dbReference type="PROSITE" id="PS01124"/>
    </source>
</evidence>
<dbReference type="CDD" id="cd01146">
    <property type="entry name" value="FhuD"/>
    <property type="match status" value="1"/>
</dbReference>